<evidence type="ECO:0000313" key="5">
    <source>
        <dbReference type="EMBL" id="GGL98467.1"/>
    </source>
</evidence>
<dbReference type="Pfam" id="PF00583">
    <property type="entry name" value="Acetyltransf_1"/>
    <property type="match status" value="1"/>
</dbReference>
<dbReference type="PROSITE" id="PS51186">
    <property type="entry name" value="GNAT"/>
    <property type="match status" value="1"/>
</dbReference>
<dbReference type="CDD" id="cd04301">
    <property type="entry name" value="NAT_SF"/>
    <property type="match status" value="1"/>
</dbReference>
<dbReference type="SUPFAM" id="SSF55729">
    <property type="entry name" value="Acyl-CoA N-acyltransferases (Nat)"/>
    <property type="match status" value="1"/>
</dbReference>
<name>A0ABQ2GIR7_9DEIO</name>
<evidence type="ECO:0000259" key="4">
    <source>
        <dbReference type="PROSITE" id="PS51186"/>
    </source>
</evidence>
<protein>
    <submittedName>
        <fullName evidence="5">N-acetyltransferase</fullName>
    </submittedName>
</protein>
<gene>
    <name evidence="5" type="ORF">GCM10010841_03640</name>
</gene>
<keyword evidence="6" id="KW-1185">Reference proteome</keyword>
<evidence type="ECO:0000256" key="3">
    <source>
        <dbReference type="SAM" id="MobiDB-lite"/>
    </source>
</evidence>
<dbReference type="EMBL" id="BMOM01000002">
    <property type="protein sequence ID" value="GGL98467.1"/>
    <property type="molecule type" value="Genomic_DNA"/>
</dbReference>
<keyword evidence="2" id="KW-0012">Acyltransferase</keyword>
<evidence type="ECO:0000256" key="1">
    <source>
        <dbReference type="ARBA" id="ARBA00022679"/>
    </source>
</evidence>
<dbReference type="RefSeq" id="WP_188900759.1">
    <property type="nucleotide sequence ID" value="NZ_BMOM01000002.1"/>
</dbReference>
<dbReference type="InterPro" id="IPR000182">
    <property type="entry name" value="GNAT_dom"/>
</dbReference>
<feature type="domain" description="N-acetyltransferase" evidence="4">
    <location>
        <begin position="20"/>
        <end position="219"/>
    </location>
</feature>
<evidence type="ECO:0000313" key="6">
    <source>
        <dbReference type="Proteomes" id="UP000661918"/>
    </source>
</evidence>
<dbReference type="PANTHER" id="PTHR43877">
    <property type="entry name" value="AMINOALKYLPHOSPHONATE N-ACETYLTRANSFERASE-RELATED-RELATED"/>
    <property type="match status" value="1"/>
</dbReference>
<accession>A0ABQ2GIR7</accession>
<keyword evidence="1" id="KW-0808">Transferase</keyword>
<proteinExistence type="predicted"/>
<feature type="region of interest" description="Disordered" evidence="3">
    <location>
        <begin position="1"/>
        <end position="26"/>
    </location>
</feature>
<dbReference type="InterPro" id="IPR016181">
    <property type="entry name" value="Acyl_CoA_acyltransferase"/>
</dbReference>
<reference evidence="6" key="1">
    <citation type="journal article" date="2019" name="Int. J. Syst. Evol. Microbiol.">
        <title>The Global Catalogue of Microorganisms (GCM) 10K type strain sequencing project: providing services to taxonomists for standard genome sequencing and annotation.</title>
        <authorList>
            <consortium name="The Broad Institute Genomics Platform"/>
            <consortium name="The Broad Institute Genome Sequencing Center for Infectious Disease"/>
            <person name="Wu L."/>
            <person name="Ma J."/>
        </authorList>
    </citation>
    <scope>NUCLEOTIDE SEQUENCE [LARGE SCALE GENOMIC DNA]</scope>
    <source>
        <strain evidence="6">JCM 15443</strain>
    </source>
</reference>
<dbReference type="Proteomes" id="UP000661918">
    <property type="component" value="Unassembled WGS sequence"/>
</dbReference>
<dbReference type="InterPro" id="IPR050832">
    <property type="entry name" value="Bact_Acetyltransf"/>
</dbReference>
<dbReference type="Gene3D" id="3.40.630.30">
    <property type="match status" value="1"/>
</dbReference>
<sequence length="229" mass="25152">MAGGGPPAPRSGEGSGPGRPLIRPAQPSDEARLGEIAYLTGFFGDSARAYFPDQQLFADLWVRPYLHLDHNVSFVAQVGSEVVGYILGSVDEAEYRHALLRDLARTVLPGALSQRYRRPLSGLPYLTRTLLYPSPHAPEREFPAHLHLNLLPNARGLGLGRNLLRTFLHQLADRGVAGVQLSTTDRNQAALGLYTNEGFGVSASRPTPLWTPWLTQPVQQLCLTRPMVR</sequence>
<comment type="caution">
    <text evidence="5">The sequence shown here is derived from an EMBL/GenBank/DDBJ whole genome shotgun (WGS) entry which is preliminary data.</text>
</comment>
<evidence type="ECO:0000256" key="2">
    <source>
        <dbReference type="ARBA" id="ARBA00023315"/>
    </source>
</evidence>
<organism evidence="5 6">
    <name type="scientific">Deinococcus aerophilus</name>
    <dbReference type="NCBI Taxonomy" id="522488"/>
    <lineage>
        <taxon>Bacteria</taxon>
        <taxon>Thermotogati</taxon>
        <taxon>Deinococcota</taxon>
        <taxon>Deinococci</taxon>
        <taxon>Deinococcales</taxon>
        <taxon>Deinococcaceae</taxon>
        <taxon>Deinococcus</taxon>
    </lineage>
</organism>